<reference evidence="3" key="1">
    <citation type="submission" date="2019-12" db="EMBL/GenBank/DDBJ databases">
        <authorList>
            <person name="Scholes J."/>
        </authorList>
    </citation>
    <scope>NUCLEOTIDE SEQUENCE</scope>
</reference>
<evidence type="ECO:0000313" key="4">
    <source>
        <dbReference type="Proteomes" id="UP001153555"/>
    </source>
</evidence>
<dbReference type="OrthoDB" id="1600564at2759"/>
<comment type="caution">
    <text evidence="3">The sequence shown here is derived from an EMBL/GenBank/DDBJ whole genome shotgun (WGS) entry which is preliminary data.</text>
</comment>
<evidence type="ECO:0000256" key="1">
    <source>
        <dbReference type="ARBA" id="ARBA00008668"/>
    </source>
</evidence>
<keyword evidence="2" id="KW-0325">Glycoprotein</keyword>
<name>A0A9N7N739_STRHE</name>
<proteinExistence type="inferred from homology"/>
<dbReference type="PANTHER" id="PTHR22835:SF669">
    <property type="entry name" value="ALPHA-L-FUCOSIDASE"/>
    <property type="match status" value="1"/>
</dbReference>
<evidence type="ECO:0000256" key="2">
    <source>
        <dbReference type="ARBA" id="ARBA00023180"/>
    </source>
</evidence>
<gene>
    <name evidence="3" type="ORF">SHERM_20594</name>
</gene>
<dbReference type="Gene3D" id="3.40.50.1110">
    <property type="entry name" value="SGNH hydrolase"/>
    <property type="match status" value="1"/>
</dbReference>
<protein>
    <submittedName>
        <fullName evidence="3">GDSL esterase/lipase</fullName>
    </submittedName>
</protein>
<keyword evidence="4" id="KW-1185">Reference proteome</keyword>
<sequence length="209" mass="23862">MVWNTWKWRNDRIFNSRSLSCKNRRMEVLRNMDSYTRTSEAYQRVGADSYVKPAPPGYLDKYGCVKTQNDVALLFNKVLKDEIVKLRANLSNASIVYVDVYAAKYERISTSKDQGFEDPFATCCSYHGVDYDVYCENTGHVNGTKVFATSCPNPSEVISWDGVHYIEAANKWITDRIVNGFLSDPPVAVSRACHKQVRVSRMKKQSNSD</sequence>
<dbReference type="AlphaFoldDB" id="A0A9N7N739"/>
<dbReference type="InterPro" id="IPR001087">
    <property type="entry name" value="GDSL"/>
</dbReference>
<comment type="similarity">
    <text evidence="1">Belongs to the 'GDSL' lipolytic enzyme family.</text>
</comment>
<dbReference type="PANTHER" id="PTHR22835">
    <property type="entry name" value="ZINC FINGER FYVE DOMAIN CONTAINING PROTEIN"/>
    <property type="match status" value="1"/>
</dbReference>
<dbReference type="EMBL" id="CACSLK010024540">
    <property type="protein sequence ID" value="CAA0823437.1"/>
    <property type="molecule type" value="Genomic_DNA"/>
</dbReference>
<dbReference type="GO" id="GO:0016788">
    <property type="term" value="F:hydrolase activity, acting on ester bonds"/>
    <property type="evidence" value="ECO:0007669"/>
    <property type="project" value="InterPro"/>
</dbReference>
<dbReference type="Pfam" id="PF00657">
    <property type="entry name" value="Lipase_GDSL"/>
    <property type="match status" value="1"/>
</dbReference>
<dbReference type="Proteomes" id="UP001153555">
    <property type="component" value="Unassembled WGS sequence"/>
</dbReference>
<accession>A0A9N7N739</accession>
<evidence type="ECO:0000313" key="3">
    <source>
        <dbReference type="EMBL" id="CAA0823437.1"/>
    </source>
</evidence>
<organism evidence="3 4">
    <name type="scientific">Striga hermonthica</name>
    <name type="common">Purple witchweed</name>
    <name type="synonym">Buchnera hermonthica</name>
    <dbReference type="NCBI Taxonomy" id="68872"/>
    <lineage>
        <taxon>Eukaryota</taxon>
        <taxon>Viridiplantae</taxon>
        <taxon>Streptophyta</taxon>
        <taxon>Embryophyta</taxon>
        <taxon>Tracheophyta</taxon>
        <taxon>Spermatophyta</taxon>
        <taxon>Magnoliopsida</taxon>
        <taxon>eudicotyledons</taxon>
        <taxon>Gunneridae</taxon>
        <taxon>Pentapetalae</taxon>
        <taxon>asterids</taxon>
        <taxon>lamiids</taxon>
        <taxon>Lamiales</taxon>
        <taxon>Orobanchaceae</taxon>
        <taxon>Buchnereae</taxon>
        <taxon>Striga</taxon>
    </lineage>
</organism>
<dbReference type="InterPro" id="IPR036514">
    <property type="entry name" value="SGNH_hydro_sf"/>
</dbReference>